<keyword evidence="4" id="KW-1185">Reference proteome</keyword>
<feature type="transmembrane region" description="Helical" evidence="2">
    <location>
        <begin position="49"/>
        <end position="67"/>
    </location>
</feature>
<keyword evidence="2" id="KW-1133">Transmembrane helix</keyword>
<accession>A0ABS1Y4C9</accession>
<dbReference type="EMBL" id="JAACBX020000001">
    <property type="protein sequence ID" value="MBM0243255.1"/>
    <property type="molecule type" value="Genomic_DNA"/>
</dbReference>
<evidence type="ECO:0000256" key="2">
    <source>
        <dbReference type="SAM" id="Phobius"/>
    </source>
</evidence>
<keyword evidence="2" id="KW-0812">Transmembrane</keyword>
<evidence type="ECO:0000256" key="1">
    <source>
        <dbReference type="SAM" id="MobiDB-lite"/>
    </source>
</evidence>
<feature type="compositionally biased region" description="Basic and acidic residues" evidence="1">
    <location>
        <begin position="124"/>
        <end position="136"/>
    </location>
</feature>
<proteinExistence type="predicted"/>
<keyword evidence="2" id="KW-0472">Membrane</keyword>
<comment type="caution">
    <text evidence="3">The sequence shown here is derived from an EMBL/GenBank/DDBJ whole genome shotgun (WGS) entry which is preliminary data.</text>
</comment>
<reference evidence="3 4" key="1">
    <citation type="submission" date="2021-01" db="EMBL/GenBank/DDBJ databases">
        <title>Complete genome sequences of Corynebacterium macginleyi strains isolated from infectious keratitis.</title>
        <authorList>
            <person name="Sagerfors S."/>
            <person name="Poehlein A."/>
            <person name="Soderquist B."/>
            <person name="Bruggemann H."/>
        </authorList>
    </citation>
    <scope>NUCLEOTIDE SEQUENCE [LARGE SCALE GENOMIC DNA]</scope>
    <source>
        <strain evidence="3 4">12T220</strain>
    </source>
</reference>
<feature type="region of interest" description="Disordered" evidence="1">
    <location>
        <begin position="84"/>
        <end position="175"/>
    </location>
</feature>
<feature type="compositionally biased region" description="Basic and acidic residues" evidence="1">
    <location>
        <begin position="84"/>
        <end position="96"/>
    </location>
</feature>
<evidence type="ECO:0008006" key="5">
    <source>
        <dbReference type="Google" id="ProtNLM"/>
    </source>
</evidence>
<evidence type="ECO:0000313" key="4">
    <source>
        <dbReference type="Proteomes" id="UP001518680"/>
    </source>
</evidence>
<protein>
    <recommendedName>
        <fullName evidence="5">Transcriptional regulator</fullName>
    </recommendedName>
</protein>
<gene>
    <name evidence="3" type="ORF">GWO63_002915</name>
</gene>
<evidence type="ECO:0000313" key="3">
    <source>
        <dbReference type="EMBL" id="MBM0243255.1"/>
    </source>
</evidence>
<organism evidence="3 4">
    <name type="scientific">Corynebacterium macginleyi</name>
    <dbReference type="NCBI Taxonomy" id="38290"/>
    <lineage>
        <taxon>Bacteria</taxon>
        <taxon>Bacillati</taxon>
        <taxon>Actinomycetota</taxon>
        <taxon>Actinomycetes</taxon>
        <taxon>Mycobacteriales</taxon>
        <taxon>Corynebacteriaceae</taxon>
        <taxon>Corynebacterium</taxon>
    </lineage>
</organism>
<dbReference type="RefSeq" id="WP_200445866.1">
    <property type="nucleotide sequence ID" value="NZ_CP068292.1"/>
</dbReference>
<sequence>MSTHEEQKNRRVQVRWWHILLIVFFVVLFLFLAYWQWTRFRSGSGTFQNLGYAFQWPLFAVFVVYAYRTTLRYENERLAAESEAREMDSLQDRGHASENVGATADAEYGSSVGSKVGGSAGGDPTKKTAIDADFLPRRPQLNVEEFNALNRPRRRRGSPAEGCNEVPKNKGESKS</sequence>
<feature type="transmembrane region" description="Helical" evidence="2">
    <location>
        <begin position="16"/>
        <end position="37"/>
    </location>
</feature>
<dbReference type="Proteomes" id="UP001518680">
    <property type="component" value="Unassembled WGS sequence"/>
</dbReference>
<name>A0ABS1Y4C9_9CORY</name>